<feature type="compositionally biased region" description="Low complexity" evidence="1">
    <location>
        <begin position="21"/>
        <end position="43"/>
    </location>
</feature>
<proteinExistence type="predicted"/>
<feature type="region of interest" description="Disordered" evidence="1">
    <location>
        <begin position="145"/>
        <end position="175"/>
    </location>
</feature>
<gene>
    <name evidence="2" type="ORF">RIF29_09756</name>
</gene>
<evidence type="ECO:0000313" key="3">
    <source>
        <dbReference type="Proteomes" id="UP001372338"/>
    </source>
</evidence>
<protein>
    <submittedName>
        <fullName evidence="2">Uncharacterized protein</fullName>
    </submittedName>
</protein>
<dbReference type="EMBL" id="JAYWIO010000002">
    <property type="protein sequence ID" value="KAK7281614.1"/>
    <property type="molecule type" value="Genomic_DNA"/>
</dbReference>
<sequence>MAGSQIAAMMATTRKRKRGEASAPLAAASPTAAIGAPATPTPLVQTEAPAAEVQVVDPLLQEVREGEEVGSGIVSSGPILPTPNLGDFTNMSVAEWKRTAELADNAADTEAAFSPLKKRVDELEKSRNEAHQAAESAQKMLEDVKGEANRRVKELSKAHEEDLAKQKADGETEVKKVRTMLKKRAA</sequence>
<evidence type="ECO:0000256" key="1">
    <source>
        <dbReference type="SAM" id="MobiDB-lite"/>
    </source>
</evidence>
<feature type="region of interest" description="Disordered" evidence="1">
    <location>
        <begin position="1"/>
        <end position="46"/>
    </location>
</feature>
<reference evidence="2 3" key="1">
    <citation type="submission" date="2024-01" db="EMBL/GenBank/DDBJ databases">
        <title>The genomes of 5 underutilized Papilionoideae crops provide insights into root nodulation and disease resistanc.</title>
        <authorList>
            <person name="Yuan L."/>
        </authorList>
    </citation>
    <scope>NUCLEOTIDE SEQUENCE [LARGE SCALE GENOMIC DNA]</scope>
    <source>
        <strain evidence="2">ZHUSHIDOU_FW_LH</strain>
        <tissue evidence="2">Leaf</tissue>
    </source>
</reference>
<evidence type="ECO:0000313" key="2">
    <source>
        <dbReference type="EMBL" id="KAK7281614.1"/>
    </source>
</evidence>
<accession>A0AAN9FV91</accession>
<comment type="caution">
    <text evidence="2">The sequence shown here is derived from an EMBL/GenBank/DDBJ whole genome shotgun (WGS) entry which is preliminary data.</text>
</comment>
<organism evidence="2 3">
    <name type="scientific">Crotalaria pallida</name>
    <name type="common">Smooth rattlebox</name>
    <name type="synonym">Crotalaria striata</name>
    <dbReference type="NCBI Taxonomy" id="3830"/>
    <lineage>
        <taxon>Eukaryota</taxon>
        <taxon>Viridiplantae</taxon>
        <taxon>Streptophyta</taxon>
        <taxon>Embryophyta</taxon>
        <taxon>Tracheophyta</taxon>
        <taxon>Spermatophyta</taxon>
        <taxon>Magnoliopsida</taxon>
        <taxon>eudicotyledons</taxon>
        <taxon>Gunneridae</taxon>
        <taxon>Pentapetalae</taxon>
        <taxon>rosids</taxon>
        <taxon>fabids</taxon>
        <taxon>Fabales</taxon>
        <taxon>Fabaceae</taxon>
        <taxon>Papilionoideae</taxon>
        <taxon>50 kb inversion clade</taxon>
        <taxon>genistoids sensu lato</taxon>
        <taxon>core genistoids</taxon>
        <taxon>Crotalarieae</taxon>
        <taxon>Crotalaria</taxon>
    </lineage>
</organism>
<dbReference type="Proteomes" id="UP001372338">
    <property type="component" value="Unassembled WGS sequence"/>
</dbReference>
<dbReference type="AlphaFoldDB" id="A0AAN9FV91"/>
<name>A0AAN9FV91_CROPI</name>
<keyword evidence="3" id="KW-1185">Reference proteome</keyword>